<evidence type="ECO:0000256" key="2">
    <source>
        <dbReference type="SAM" id="Phobius"/>
    </source>
</evidence>
<accession>A0A226E3M3</accession>
<keyword evidence="2" id="KW-0472">Membrane</keyword>
<gene>
    <name evidence="3" type="ORF">Fcan01_13788</name>
</gene>
<keyword evidence="4" id="KW-1185">Reference proteome</keyword>
<evidence type="ECO:0000256" key="1">
    <source>
        <dbReference type="SAM" id="MobiDB-lite"/>
    </source>
</evidence>
<name>A0A226E3M3_FOLCA</name>
<evidence type="ECO:0000313" key="3">
    <source>
        <dbReference type="EMBL" id="OXA51567.1"/>
    </source>
</evidence>
<organism evidence="3 4">
    <name type="scientific">Folsomia candida</name>
    <name type="common">Springtail</name>
    <dbReference type="NCBI Taxonomy" id="158441"/>
    <lineage>
        <taxon>Eukaryota</taxon>
        <taxon>Metazoa</taxon>
        <taxon>Ecdysozoa</taxon>
        <taxon>Arthropoda</taxon>
        <taxon>Hexapoda</taxon>
        <taxon>Collembola</taxon>
        <taxon>Entomobryomorpha</taxon>
        <taxon>Isotomoidea</taxon>
        <taxon>Isotomidae</taxon>
        <taxon>Proisotominae</taxon>
        <taxon>Folsomia</taxon>
    </lineage>
</organism>
<comment type="caution">
    <text evidence="3">The sequence shown here is derived from an EMBL/GenBank/DDBJ whole genome shotgun (WGS) entry which is preliminary data.</text>
</comment>
<reference evidence="3 4" key="1">
    <citation type="submission" date="2015-12" db="EMBL/GenBank/DDBJ databases">
        <title>The genome of Folsomia candida.</title>
        <authorList>
            <person name="Faddeeva A."/>
            <person name="Derks M.F."/>
            <person name="Anvar Y."/>
            <person name="Smit S."/>
            <person name="Van Straalen N."/>
            <person name="Roelofs D."/>
        </authorList>
    </citation>
    <scope>NUCLEOTIDE SEQUENCE [LARGE SCALE GENOMIC DNA]</scope>
    <source>
        <strain evidence="3 4">VU population</strain>
        <tissue evidence="3">Whole body</tissue>
    </source>
</reference>
<evidence type="ECO:0000313" key="4">
    <source>
        <dbReference type="Proteomes" id="UP000198287"/>
    </source>
</evidence>
<keyword evidence="2" id="KW-0812">Transmembrane</keyword>
<feature type="transmembrane region" description="Helical" evidence="2">
    <location>
        <begin position="563"/>
        <end position="585"/>
    </location>
</feature>
<dbReference type="AlphaFoldDB" id="A0A226E3M3"/>
<dbReference type="EMBL" id="LNIX01000007">
    <property type="protein sequence ID" value="OXA51567.1"/>
    <property type="molecule type" value="Genomic_DNA"/>
</dbReference>
<protein>
    <submittedName>
        <fullName evidence="3">Uncharacterized protein</fullName>
    </submittedName>
</protein>
<proteinExistence type="predicted"/>
<feature type="region of interest" description="Disordered" evidence="1">
    <location>
        <begin position="486"/>
        <end position="517"/>
    </location>
</feature>
<sequence length="664" mass="74109">MLVSSKTLHVKNFKPGVSADALPEAIHYNKYIPLVFQLRVPEWSTETLRLNSTLHCNSDSIQPNPLCPVAYHLDRLLSPIADSMRFSKNIYTPTEGWAYFGKFSCEVIEPHFFHLSAHVDELHLYTDKLKKDCPLARNLNPVVKNMTLAAAHHVVMASTKFNSYAPSPATIKQDSNEASLVQMAGFIGLQTAHVLSKYIDTVRWNNAFTQCQSARLSIGLVNSFWLRNALNSVQRTAEMNGYKLSIPVHEYLPHYYKLPLTDCVLGIQTTKKTVLMLRVLIPVMKRDTKYTRFRLTKIPYLVTEGEEKKICEIDSFDPKDDFLVEETLGIPGGKPVVTMAPECFESELCHISEQPRSLVVDPCLKGLMNGSVDHIRDYCSFECYPIENEELLLPIIIKVANNQYSITGSHKTIPINVYCDDHLQRVLDPNKTNGVMQVILPCNCEIRFKAEVYRSSRPCEQPFEYHYLSSVPFKVDFTGSHPTPEAIADKIDSLDSTSNPESKTEKEQENVDTADQTIPASYILPPEGSGVFEASSGIPAVPPASLLTGGSHPPPPSHTGQLVIIWLLLILLLLSNGLLIYVAYVNRLIDLGGIRATLTRWGIGGTTPPRSRLEEDPPSYPGTITSVHHTNGVQSPNVVQENNRNSAASLQSDNTMWPASLNRL</sequence>
<dbReference type="Proteomes" id="UP000198287">
    <property type="component" value="Unassembled WGS sequence"/>
</dbReference>
<keyword evidence="2" id="KW-1133">Transmembrane helix</keyword>